<organism evidence="1 2">
    <name type="scientific">Helicobacter trogontum</name>
    <dbReference type="NCBI Taxonomy" id="50960"/>
    <lineage>
        <taxon>Bacteria</taxon>
        <taxon>Pseudomonadati</taxon>
        <taxon>Campylobacterota</taxon>
        <taxon>Epsilonproteobacteria</taxon>
        <taxon>Campylobacterales</taxon>
        <taxon>Helicobacteraceae</taxon>
        <taxon>Helicobacter</taxon>
    </lineage>
</organism>
<dbReference type="InterPro" id="IPR014926">
    <property type="entry name" value="Phage_D3112_Orf24"/>
</dbReference>
<dbReference type="RefSeq" id="WP_034347693.1">
    <property type="nucleotide sequence ID" value="NZ_FZNG01000010.1"/>
</dbReference>
<gene>
    <name evidence="1" type="ORF">LS81_008695</name>
</gene>
<dbReference type="Pfam" id="PF08822">
    <property type="entry name" value="DUF1804"/>
    <property type="match status" value="1"/>
</dbReference>
<protein>
    <submittedName>
        <fullName evidence="1">DUF1804 family protein</fullName>
    </submittedName>
</protein>
<sequence length="158" mass="18711">MRDKIKEAYVRGMCIDDICTTLNISRGNFYYHKKEDLKRGINWDILALNKERDIESIREKEARFLKTLILSFEKFIEKSEELEPETIEKLHKYAETYWKLKAPQKNDVFASRKQSEDIARKTIEGIAKLALQEQNEAVVQFLSQNAELIIQTIFKEHK</sequence>
<evidence type="ECO:0000313" key="1">
    <source>
        <dbReference type="EMBL" id="TLD81307.1"/>
    </source>
</evidence>
<dbReference type="AlphaFoldDB" id="A0A099VCT9"/>
<reference evidence="1 2" key="1">
    <citation type="journal article" date="2014" name="Genome Announc.">
        <title>Draft genome sequences of eight enterohepatic helicobacter species isolated from both laboratory and wild rodents.</title>
        <authorList>
            <person name="Sheh A."/>
            <person name="Shen Z."/>
            <person name="Fox J.G."/>
        </authorList>
    </citation>
    <scope>NUCLEOTIDE SEQUENCE [LARGE SCALE GENOMIC DNA]</scope>
    <source>
        <strain evidence="1 2">ATCC 700114</strain>
    </source>
</reference>
<dbReference type="Proteomes" id="UP000029878">
    <property type="component" value="Unassembled WGS sequence"/>
</dbReference>
<proteinExistence type="predicted"/>
<dbReference type="EMBL" id="JRPL02000025">
    <property type="protein sequence ID" value="TLD81307.1"/>
    <property type="molecule type" value="Genomic_DNA"/>
</dbReference>
<dbReference type="OrthoDB" id="5354848at2"/>
<accession>A0A099VCT9</accession>
<evidence type="ECO:0000313" key="2">
    <source>
        <dbReference type="Proteomes" id="UP000029878"/>
    </source>
</evidence>
<name>A0A099VCT9_9HELI</name>
<comment type="caution">
    <text evidence="1">The sequence shown here is derived from an EMBL/GenBank/DDBJ whole genome shotgun (WGS) entry which is preliminary data.</text>
</comment>